<keyword evidence="2 5" id="KW-0812">Transmembrane</keyword>
<evidence type="ECO:0000256" key="1">
    <source>
        <dbReference type="ARBA" id="ARBA00004167"/>
    </source>
</evidence>
<comment type="caution">
    <text evidence="6">The sequence shown here is derived from an EMBL/GenBank/DDBJ whole genome shotgun (WGS) entry which is preliminary data.</text>
</comment>
<dbReference type="Proteomes" id="UP000188729">
    <property type="component" value="Unassembled WGS sequence"/>
</dbReference>
<dbReference type="EMBL" id="MPSB01000003">
    <property type="protein sequence ID" value="ONF96884.1"/>
    <property type="molecule type" value="Genomic_DNA"/>
</dbReference>
<proteinExistence type="predicted"/>
<evidence type="ECO:0000256" key="2">
    <source>
        <dbReference type="ARBA" id="ARBA00022692"/>
    </source>
</evidence>
<keyword evidence="3 5" id="KW-1133">Transmembrane helix</keyword>
<name>A0A1V2EXJ4_9SPHN</name>
<dbReference type="PANTHER" id="PTHR30168">
    <property type="entry name" value="PUTATIVE MEMBRANE PROTEIN YPFJ"/>
    <property type="match status" value="1"/>
</dbReference>
<dbReference type="PANTHER" id="PTHR30168:SF0">
    <property type="entry name" value="INNER MEMBRANE PROTEIN"/>
    <property type="match status" value="1"/>
</dbReference>
<comment type="subcellular location">
    <subcellularLocation>
        <location evidence="1">Membrane</location>
        <topology evidence="1">Single-pass membrane protein</topology>
    </subcellularLocation>
</comment>
<organism evidence="6 7">
    <name type="scientific">Sphingomonas jeddahensis</name>
    <dbReference type="NCBI Taxonomy" id="1915074"/>
    <lineage>
        <taxon>Bacteria</taxon>
        <taxon>Pseudomonadati</taxon>
        <taxon>Pseudomonadota</taxon>
        <taxon>Alphaproteobacteria</taxon>
        <taxon>Sphingomonadales</taxon>
        <taxon>Sphingomonadaceae</taxon>
        <taxon>Sphingomonas</taxon>
    </lineage>
</organism>
<keyword evidence="4 5" id="KW-0472">Membrane</keyword>
<evidence type="ECO:0000313" key="6">
    <source>
        <dbReference type="EMBL" id="ONF96884.1"/>
    </source>
</evidence>
<accession>A0A1V2EXJ4</accession>
<feature type="transmembrane region" description="Helical" evidence="5">
    <location>
        <begin position="73"/>
        <end position="98"/>
    </location>
</feature>
<protein>
    <submittedName>
        <fullName evidence="6">Putative neutral zinc metallopeptidase</fullName>
    </submittedName>
</protein>
<sequence length="335" mass="35411">MRRERDAIKTARLQPRSPFAHSCRIGNDKGTAMRLDDFDNDINVEDQRGQSFGGGGGGGGLLLGLLPLIGSRFGCGGIVVVLLIFAVFGGLGNIGGLLTGGGQAPTTQTQRSGAGGGTGAAAACSVDAATRSTCNAFSSAENTWEQLFAQSGERFQAPKLVFYGGRGMSGCGAAMSAMGPFYCPSDQGVYIDTSFFQELEQKFRAAGDFAQYYVVAHEFGHHIQTLTGASEQVRRAQSRASEAEGNELSVRLELQADCYAGVWAGQNRSRLEQGDIEEGMRAAQAIGDDTLQREAQGRVVPESFTHGTSAQRQAWLRRGLESGDPAVCDTFSGAI</sequence>
<dbReference type="Pfam" id="PF04228">
    <property type="entry name" value="Zn_peptidase"/>
    <property type="match status" value="1"/>
</dbReference>
<evidence type="ECO:0000256" key="4">
    <source>
        <dbReference type="ARBA" id="ARBA00023136"/>
    </source>
</evidence>
<dbReference type="InterPro" id="IPR007343">
    <property type="entry name" value="Uncharacterised_pept_Zn_put"/>
</dbReference>
<dbReference type="AlphaFoldDB" id="A0A1V2EXJ4"/>
<reference evidence="6 7" key="1">
    <citation type="submission" date="2016-11" db="EMBL/GenBank/DDBJ databases">
        <title>Genome sequence of Sphingomonas jeddahensis G39.</title>
        <authorList>
            <person name="Poehlein A."/>
            <person name="Wuebbeler J.H."/>
            <person name="Steinbuechel A."/>
            <person name="Daniel R."/>
        </authorList>
    </citation>
    <scope>NUCLEOTIDE SEQUENCE [LARGE SCALE GENOMIC DNA]</scope>
    <source>
        <strain evidence="6 7">G39</strain>
    </source>
</reference>
<dbReference type="GO" id="GO:0016020">
    <property type="term" value="C:membrane"/>
    <property type="evidence" value="ECO:0007669"/>
    <property type="project" value="UniProtKB-SubCell"/>
</dbReference>
<evidence type="ECO:0000256" key="3">
    <source>
        <dbReference type="ARBA" id="ARBA00022989"/>
    </source>
</evidence>
<keyword evidence="7" id="KW-1185">Reference proteome</keyword>
<dbReference type="STRING" id="1915074.SPHI_10800"/>
<evidence type="ECO:0000256" key="5">
    <source>
        <dbReference type="SAM" id="Phobius"/>
    </source>
</evidence>
<gene>
    <name evidence="6" type="ORF">SPHI_10800</name>
</gene>
<evidence type="ECO:0000313" key="7">
    <source>
        <dbReference type="Proteomes" id="UP000188729"/>
    </source>
</evidence>